<dbReference type="Proteomes" id="UP000741282">
    <property type="component" value="Unassembled WGS sequence"/>
</dbReference>
<reference evidence="2" key="1">
    <citation type="submission" date="2020-04" db="EMBL/GenBank/DDBJ databases">
        <authorList>
            <person name="Zhang T."/>
        </authorList>
    </citation>
    <scope>NUCLEOTIDE SEQUENCE</scope>
    <source>
        <strain evidence="2">HKST-UBA17</strain>
    </source>
</reference>
<protein>
    <submittedName>
        <fullName evidence="2">Uncharacterized protein</fullName>
    </submittedName>
</protein>
<dbReference type="AlphaFoldDB" id="A0A955I3G8"/>
<keyword evidence="1" id="KW-0812">Transmembrane</keyword>
<name>A0A955I3G8_9BACT</name>
<feature type="transmembrane region" description="Helical" evidence="1">
    <location>
        <begin position="121"/>
        <end position="142"/>
    </location>
</feature>
<evidence type="ECO:0000313" key="2">
    <source>
        <dbReference type="EMBL" id="MCA9377169.1"/>
    </source>
</evidence>
<feature type="transmembrane region" description="Helical" evidence="1">
    <location>
        <begin position="55"/>
        <end position="80"/>
    </location>
</feature>
<feature type="transmembrane region" description="Helical" evidence="1">
    <location>
        <begin position="328"/>
        <end position="344"/>
    </location>
</feature>
<feature type="transmembrane region" description="Helical" evidence="1">
    <location>
        <begin position="28"/>
        <end position="49"/>
    </location>
</feature>
<feature type="transmembrane region" description="Helical" evidence="1">
    <location>
        <begin position="154"/>
        <end position="172"/>
    </location>
</feature>
<gene>
    <name evidence="2" type="ORF">KC685_04580</name>
</gene>
<proteinExistence type="predicted"/>
<reference evidence="2" key="2">
    <citation type="journal article" date="2021" name="Microbiome">
        <title>Successional dynamics and alternative stable states in a saline activated sludge microbial community over 9 years.</title>
        <authorList>
            <person name="Wang Y."/>
            <person name="Ye J."/>
            <person name="Ju F."/>
            <person name="Liu L."/>
            <person name="Boyd J.A."/>
            <person name="Deng Y."/>
            <person name="Parks D.H."/>
            <person name="Jiang X."/>
            <person name="Yin X."/>
            <person name="Woodcroft B.J."/>
            <person name="Tyson G.W."/>
            <person name="Hugenholtz P."/>
            <person name="Polz M.F."/>
            <person name="Zhang T."/>
        </authorList>
    </citation>
    <scope>NUCLEOTIDE SEQUENCE</scope>
    <source>
        <strain evidence="2">HKST-UBA17</strain>
    </source>
</reference>
<feature type="transmembrane region" description="Helical" evidence="1">
    <location>
        <begin position="305"/>
        <end position="322"/>
    </location>
</feature>
<comment type="caution">
    <text evidence="2">The sequence shown here is derived from an EMBL/GenBank/DDBJ whole genome shotgun (WGS) entry which is preliminary data.</text>
</comment>
<accession>A0A955I3G8</accession>
<keyword evidence="1" id="KW-0472">Membrane</keyword>
<keyword evidence="1" id="KW-1133">Transmembrane helix</keyword>
<sequence>MEKVDSNTKVLRDPQPVKVGRSDQDGNGVLILIAVGLFILLCVLFALTIPDLFRVIFIVLRYTLIGITLLLIIVSALVLIGFREQAKELLTGVINGSLTTLEIMKQVRLTIRRILKAITDFFLRFIPIYAVVTAILLYIFILYLFKAVGQTSDVTLMTIMISSVTMLFVGFLNRPQPENDRPLSHSQRFTRYFNDAFEVMLFIFFLTMDSTKIFFFPESLNTHLTAQIGSYDLMQRGFTVDGMTQVTINIVLATVGIEVTRQVLRVFAYSRQYFSELRRGDPAMERESVLKHALTRGFQENMDDIIKFVTYFTFLIIVFLLFPRLKLLAMLVVSITALILDILIPERLTAKRQEDLIGRFLARTLKI</sequence>
<dbReference type="EMBL" id="JAGQLN010000021">
    <property type="protein sequence ID" value="MCA9377169.1"/>
    <property type="molecule type" value="Genomic_DNA"/>
</dbReference>
<evidence type="ECO:0000256" key="1">
    <source>
        <dbReference type="SAM" id="Phobius"/>
    </source>
</evidence>
<organism evidence="2 3">
    <name type="scientific">Candidatus Dojkabacteria bacterium</name>
    <dbReference type="NCBI Taxonomy" id="2099670"/>
    <lineage>
        <taxon>Bacteria</taxon>
        <taxon>Candidatus Dojkabacteria</taxon>
    </lineage>
</organism>
<evidence type="ECO:0000313" key="3">
    <source>
        <dbReference type="Proteomes" id="UP000741282"/>
    </source>
</evidence>